<feature type="domain" description="F-box" evidence="2">
    <location>
        <begin position="107"/>
        <end position="153"/>
    </location>
</feature>
<keyword evidence="4" id="KW-1185">Reference proteome</keyword>
<dbReference type="InParanoid" id="A0A316VBF8"/>
<feature type="compositionally biased region" description="Basic and acidic residues" evidence="1">
    <location>
        <begin position="217"/>
        <end position="252"/>
    </location>
</feature>
<dbReference type="GeneID" id="37018739"/>
<feature type="region of interest" description="Disordered" evidence="1">
    <location>
        <begin position="185"/>
        <end position="282"/>
    </location>
</feature>
<dbReference type="SUPFAM" id="SSF81383">
    <property type="entry name" value="F-box domain"/>
    <property type="match status" value="1"/>
</dbReference>
<feature type="compositionally biased region" description="Polar residues" evidence="1">
    <location>
        <begin position="83"/>
        <end position="94"/>
    </location>
</feature>
<reference evidence="3 4" key="1">
    <citation type="journal article" date="2018" name="Mol. Biol. Evol.">
        <title>Broad Genomic Sampling Reveals a Smut Pathogenic Ancestry of the Fungal Clade Ustilaginomycotina.</title>
        <authorList>
            <person name="Kijpornyongpan T."/>
            <person name="Mondo S.J."/>
            <person name="Barry K."/>
            <person name="Sandor L."/>
            <person name="Lee J."/>
            <person name="Lipzen A."/>
            <person name="Pangilinan J."/>
            <person name="LaButti K."/>
            <person name="Hainaut M."/>
            <person name="Henrissat B."/>
            <person name="Grigoriev I.V."/>
            <person name="Spatafora J.W."/>
            <person name="Aime M.C."/>
        </authorList>
    </citation>
    <scope>NUCLEOTIDE SEQUENCE [LARGE SCALE GENOMIC DNA]</scope>
    <source>
        <strain evidence="3 4">MCA 3882</strain>
    </source>
</reference>
<feature type="region of interest" description="Disordered" evidence="1">
    <location>
        <begin position="23"/>
        <end position="48"/>
    </location>
</feature>
<evidence type="ECO:0000313" key="4">
    <source>
        <dbReference type="Proteomes" id="UP000245771"/>
    </source>
</evidence>
<dbReference type="EMBL" id="KZ819603">
    <property type="protein sequence ID" value="PWN34979.1"/>
    <property type="molecule type" value="Genomic_DNA"/>
</dbReference>
<sequence length="282" mass="31338">MSSLLQNVLASRLAQATLGTDENGNIVVKDSQSQSQSQSIDDWEKVEGEEITSDDELVNVVSLPGTVPGTPHISRPPSPGGMTRSTPSKRSTLGKSIGTGIARKSKTDPLRTLPKEVSQRIFLSLPVSSLISLSQVNKRYRRSATLNYCWYRQCNKGTMVEEQADDLASGGAKWTRRASKMDWKTQYAKQRKMEAKEQQRLESLPGSGAVTPSRTQRLRDEGIKTASEQRQDEWREQEQQGYTKEEMRDWYKEQGGTKGGKLKGKRGKGGQKTGANDGSLWD</sequence>
<feature type="compositionally biased region" description="Basic and acidic residues" evidence="1">
    <location>
        <begin position="191"/>
        <end position="200"/>
    </location>
</feature>
<dbReference type="Pfam" id="PF12937">
    <property type="entry name" value="F-box-like"/>
    <property type="match status" value="1"/>
</dbReference>
<dbReference type="STRING" id="1280837.A0A316VBF8"/>
<evidence type="ECO:0000313" key="3">
    <source>
        <dbReference type="EMBL" id="PWN34979.1"/>
    </source>
</evidence>
<dbReference type="InterPro" id="IPR036047">
    <property type="entry name" value="F-box-like_dom_sf"/>
</dbReference>
<dbReference type="AlphaFoldDB" id="A0A316VBF8"/>
<organism evidence="3 4">
    <name type="scientific">Meira miltonrushii</name>
    <dbReference type="NCBI Taxonomy" id="1280837"/>
    <lineage>
        <taxon>Eukaryota</taxon>
        <taxon>Fungi</taxon>
        <taxon>Dikarya</taxon>
        <taxon>Basidiomycota</taxon>
        <taxon>Ustilaginomycotina</taxon>
        <taxon>Exobasidiomycetes</taxon>
        <taxon>Exobasidiales</taxon>
        <taxon>Brachybasidiaceae</taxon>
        <taxon>Meira</taxon>
    </lineage>
</organism>
<feature type="compositionally biased region" description="Basic residues" evidence="1">
    <location>
        <begin position="260"/>
        <end position="269"/>
    </location>
</feature>
<gene>
    <name evidence="3" type="ORF">FA14DRAFT_132908</name>
</gene>
<dbReference type="Gene3D" id="1.20.1280.50">
    <property type="match status" value="1"/>
</dbReference>
<dbReference type="OrthoDB" id="6419443at2759"/>
<dbReference type="InterPro" id="IPR001810">
    <property type="entry name" value="F-box_dom"/>
</dbReference>
<feature type="region of interest" description="Disordered" evidence="1">
    <location>
        <begin position="64"/>
        <end position="107"/>
    </location>
</feature>
<evidence type="ECO:0000256" key="1">
    <source>
        <dbReference type="SAM" id="MobiDB-lite"/>
    </source>
</evidence>
<dbReference type="RefSeq" id="XP_025355281.1">
    <property type="nucleotide sequence ID" value="XM_025496958.1"/>
</dbReference>
<proteinExistence type="predicted"/>
<accession>A0A316VBF8</accession>
<evidence type="ECO:0000259" key="2">
    <source>
        <dbReference type="PROSITE" id="PS50181"/>
    </source>
</evidence>
<dbReference type="PROSITE" id="PS50181">
    <property type="entry name" value="FBOX"/>
    <property type="match status" value="1"/>
</dbReference>
<protein>
    <recommendedName>
        <fullName evidence="2">F-box domain-containing protein</fullName>
    </recommendedName>
</protein>
<name>A0A316VBF8_9BASI</name>
<dbReference type="Proteomes" id="UP000245771">
    <property type="component" value="Unassembled WGS sequence"/>
</dbReference>